<evidence type="ECO:0000313" key="3">
    <source>
        <dbReference type="EMBL" id="KAK2181110.1"/>
    </source>
</evidence>
<dbReference type="EMBL" id="JAODUO010000563">
    <property type="protein sequence ID" value="KAK2178090.1"/>
    <property type="molecule type" value="Genomic_DNA"/>
</dbReference>
<protein>
    <submittedName>
        <fullName evidence="1">Uncharacterized protein</fullName>
    </submittedName>
</protein>
<sequence>MCGFQERLFDMSMPRCVATGTALSVSLCIMYGLSMGDFDLVMCIISHLEGLKVICQDCAQSISLSRSCCRLSWSV</sequence>
<reference evidence="1" key="1">
    <citation type="journal article" date="2023" name="Mol. Biol. Evol.">
        <title>Third-Generation Sequencing Reveals the Adaptive Role of the Epigenome in Three Deep-Sea Polychaetes.</title>
        <authorList>
            <person name="Perez M."/>
            <person name="Aroh O."/>
            <person name="Sun Y."/>
            <person name="Lan Y."/>
            <person name="Juniper S.K."/>
            <person name="Young C.R."/>
            <person name="Angers B."/>
            <person name="Qian P.Y."/>
        </authorList>
    </citation>
    <scope>NUCLEOTIDE SEQUENCE</scope>
    <source>
        <strain evidence="1">R07B-5</strain>
    </source>
</reference>
<evidence type="ECO:0000313" key="2">
    <source>
        <dbReference type="EMBL" id="KAK2179104.1"/>
    </source>
</evidence>
<gene>
    <name evidence="3" type="ORF">NP493_410g01010</name>
    <name evidence="2" type="ORF">NP493_513g00003</name>
    <name evidence="1" type="ORF">NP493_563g03021</name>
</gene>
<accession>A0AAD9NPY9</accession>
<comment type="caution">
    <text evidence="1">The sequence shown here is derived from an EMBL/GenBank/DDBJ whole genome shotgun (WGS) entry which is preliminary data.</text>
</comment>
<proteinExistence type="predicted"/>
<dbReference type="Proteomes" id="UP001209878">
    <property type="component" value="Unassembled WGS sequence"/>
</dbReference>
<name>A0AAD9NPY9_RIDPI</name>
<keyword evidence="4" id="KW-1185">Reference proteome</keyword>
<evidence type="ECO:0000313" key="4">
    <source>
        <dbReference type="Proteomes" id="UP001209878"/>
    </source>
</evidence>
<evidence type="ECO:0000313" key="1">
    <source>
        <dbReference type="EMBL" id="KAK2178090.1"/>
    </source>
</evidence>
<dbReference type="AlphaFoldDB" id="A0AAD9NPY9"/>
<dbReference type="EMBL" id="JAODUO010000513">
    <property type="protein sequence ID" value="KAK2179104.1"/>
    <property type="molecule type" value="Genomic_DNA"/>
</dbReference>
<dbReference type="EMBL" id="JAODUO010000410">
    <property type="protein sequence ID" value="KAK2181110.1"/>
    <property type="molecule type" value="Genomic_DNA"/>
</dbReference>
<organism evidence="1 4">
    <name type="scientific">Ridgeia piscesae</name>
    <name type="common">Tubeworm</name>
    <dbReference type="NCBI Taxonomy" id="27915"/>
    <lineage>
        <taxon>Eukaryota</taxon>
        <taxon>Metazoa</taxon>
        <taxon>Spiralia</taxon>
        <taxon>Lophotrochozoa</taxon>
        <taxon>Annelida</taxon>
        <taxon>Polychaeta</taxon>
        <taxon>Sedentaria</taxon>
        <taxon>Canalipalpata</taxon>
        <taxon>Sabellida</taxon>
        <taxon>Siboglinidae</taxon>
        <taxon>Ridgeia</taxon>
    </lineage>
</organism>